<feature type="transmembrane region" description="Helical" evidence="3">
    <location>
        <begin position="396"/>
        <end position="418"/>
    </location>
</feature>
<dbReference type="InterPro" id="IPR003362">
    <property type="entry name" value="Bact_transf"/>
</dbReference>
<comment type="similarity">
    <text evidence="1">Belongs to the bacterial sugar transferase family.</text>
</comment>
<evidence type="ECO:0000313" key="6">
    <source>
        <dbReference type="Proteomes" id="UP001165565"/>
    </source>
</evidence>
<dbReference type="AlphaFoldDB" id="A0AA41ZK35"/>
<feature type="transmembrane region" description="Helical" evidence="3">
    <location>
        <begin position="74"/>
        <end position="97"/>
    </location>
</feature>
<dbReference type="RefSeq" id="WP_265271206.1">
    <property type="nucleotide sequence ID" value="NZ_JANFAV010000020.1"/>
</dbReference>
<feature type="transmembrane region" description="Helical" evidence="3">
    <location>
        <begin position="103"/>
        <end position="121"/>
    </location>
</feature>
<feature type="domain" description="Bacterial sugar transferase" evidence="4">
    <location>
        <begin position="227"/>
        <end position="413"/>
    </location>
</feature>
<evidence type="ECO:0000313" key="5">
    <source>
        <dbReference type="EMBL" id="MCW6537268.1"/>
    </source>
</evidence>
<evidence type="ECO:0000259" key="4">
    <source>
        <dbReference type="Pfam" id="PF02397"/>
    </source>
</evidence>
<feature type="transmembrane region" description="Helical" evidence="3">
    <location>
        <begin position="39"/>
        <end position="62"/>
    </location>
</feature>
<evidence type="ECO:0000256" key="3">
    <source>
        <dbReference type="SAM" id="Phobius"/>
    </source>
</evidence>
<dbReference type="PANTHER" id="PTHR30576:SF0">
    <property type="entry name" value="UNDECAPRENYL-PHOSPHATE N-ACETYLGALACTOSAMINYL 1-PHOSPHATE TRANSFERASE-RELATED"/>
    <property type="match status" value="1"/>
</dbReference>
<organism evidence="5 6">
    <name type="scientific">Sphingomonas lycopersici</name>
    <dbReference type="NCBI Taxonomy" id="2951807"/>
    <lineage>
        <taxon>Bacteria</taxon>
        <taxon>Pseudomonadati</taxon>
        <taxon>Pseudomonadota</taxon>
        <taxon>Alphaproteobacteria</taxon>
        <taxon>Sphingomonadales</taxon>
        <taxon>Sphingomonadaceae</taxon>
        <taxon>Sphingomonas</taxon>
    </lineage>
</organism>
<dbReference type="Pfam" id="PF02397">
    <property type="entry name" value="Bac_transf"/>
    <property type="match status" value="1"/>
</dbReference>
<dbReference type="EMBL" id="JANFAV010000020">
    <property type="protein sequence ID" value="MCW6537268.1"/>
    <property type="molecule type" value="Genomic_DNA"/>
</dbReference>
<keyword evidence="6" id="KW-1185">Reference proteome</keyword>
<gene>
    <name evidence="5" type="ORF">NEE01_21025</name>
</gene>
<accession>A0AA41ZK35</accession>
<keyword evidence="3" id="KW-0812">Transmembrane</keyword>
<evidence type="ECO:0000256" key="2">
    <source>
        <dbReference type="ARBA" id="ARBA00023169"/>
    </source>
</evidence>
<keyword evidence="5" id="KW-0808">Transferase</keyword>
<keyword evidence="2" id="KW-0270">Exopolysaccharide synthesis</keyword>
<keyword evidence="3" id="KW-1133">Transmembrane helix</keyword>
<dbReference type="PANTHER" id="PTHR30576">
    <property type="entry name" value="COLANIC BIOSYNTHESIS UDP-GLUCOSE LIPID CARRIER TRANSFERASE"/>
    <property type="match status" value="1"/>
</dbReference>
<dbReference type="GO" id="GO:0000271">
    <property type="term" value="P:polysaccharide biosynthetic process"/>
    <property type="evidence" value="ECO:0007669"/>
    <property type="project" value="UniProtKB-KW"/>
</dbReference>
<proteinExistence type="inferred from homology"/>
<reference evidence="5" key="1">
    <citation type="submission" date="2022-06" db="EMBL/GenBank/DDBJ databases">
        <title>Sphingomonas sp. nov. isolated from rhizosphere soil of tomato.</title>
        <authorList>
            <person name="Dong H."/>
            <person name="Gao R."/>
        </authorList>
    </citation>
    <scope>NUCLEOTIDE SEQUENCE</scope>
    <source>
        <strain evidence="5">MMSM24</strain>
    </source>
</reference>
<keyword evidence="3" id="KW-0472">Membrane</keyword>
<protein>
    <submittedName>
        <fullName evidence="5">Sugar transferase</fullName>
    </submittedName>
</protein>
<evidence type="ECO:0000256" key="1">
    <source>
        <dbReference type="ARBA" id="ARBA00006464"/>
    </source>
</evidence>
<comment type="caution">
    <text evidence="5">The sequence shown here is derived from an EMBL/GenBank/DDBJ whole genome shotgun (WGS) entry which is preliminary data.</text>
</comment>
<dbReference type="GO" id="GO:0016780">
    <property type="term" value="F:phosphotransferase activity, for other substituted phosphate groups"/>
    <property type="evidence" value="ECO:0007669"/>
    <property type="project" value="TreeGrafter"/>
</dbReference>
<sequence length="419" mass="47100">MKDTVRSAATRLRFLLGGAFTLITLSHLMLAAMVPNDQWSHSIALTTSIGSGIATCFSVMLAREITRYPGVEASAYLLPSFFICYGVLLTAFLLTRIGYSRPLLIANFAATLAWCIGIVAVSNRRVLKIGIVPEGRFEPLLTAPLVSGILLDHVGDDHLRLDAVAADLQHDLSSHWERFLADCALRGLPVYHTKHLLESLTGKVELRHLSENNFGMLSPVSLFMTIKHTADWILALLMAIALLPVFALLALAIRMDSPGPVIFKQERVGYRGRIFTVYKFRTMFAVPAENASAREAAKTRDRDHRITRVGAFLRRTRLDELPQILNILKGDMSWIGPRPEARVLSEWYEAELPFYRYRHIVRPGLTGWAQVSQGHVAEIADVQEKLYFDFFYIKNFSFWIDIVIVARTIMIIITGFGAR</sequence>
<feature type="transmembrane region" description="Helical" evidence="3">
    <location>
        <begin position="232"/>
        <end position="253"/>
    </location>
</feature>
<dbReference type="Proteomes" id="UP001165565">
    <property type="component" value="Unassembled WGS sequence"/>
</dbReference>
<feature type="transmembrane region" description="Helical" evidence="3">
    <location>
        <begin position="12"/>
        <end position="33"/>
    </location>
</feature>
<name>A0AA41ZK35_9SPHN</name>